<evidence type="ECO:0000313" key="3">
    <source>
        <dbReference type="Proteomes" id="UP001190926"/>
    </source>
</evidence>
<dbReference type="InterPro" id="IPR012337">
    <property type="entry name" value="RNaseH-like_sf"/>
</dbReference>
<evidence type="ECO:0000259" key="1">
    <source>
        <dbReference type="PROSITE" id="PS50822"/>
    </source>
</evidence>
<dbReference type="SUPFAM" id="SSF53098">
    <property type="entry name" value="Ribonuclease H-like"/>
    <property type="match status" value="1"/>
</dbReference>
<dbReference type="Gene3D" id="3.30.420.10">
    <property type="entry name" value="Ribonuclease H-like superfamily/Ribonuclease H"/>
    <property type="match status" value="1"/>
</dbReference>
<gene>
    <name evidence="2" type="ORF">C2S53_004165</name>
</gene>
<name>A0AAD4PCS6_PERFH</name>
<evidence type="ECO:0000313" key="2">
    <source>
        <dbReference type="EMBL" id="KAH6834430.1"/>
    </source>
</evidence>
<organism evidence="2 3">
    <name type="scientific">Perilla frutescens var. hirtella</name>
    <name type="common">Perilla citriodora</name>
    <name type="synonym">Perilla setoyensis</name>
    <dbReference type="NCBI Taxonomy" id="608512"/>
    <lineage>
        <taxon>Eukaryota</taxon>
        <taxon>Viridiplantae</taxon>
        <taxon>Streptophyta</taxon>
        <taxon>Embryophyta</taxon>
        <taxon>Tracheophyta</taxon>
        <taxon>Spermatophyta</taxon>
        <taxon>Magnoliopsida</taxon>
        <taxon>eudicotyledons</taxon>
        <taxon>Gunneridae</taxon>
        <taxon>Pentapetalae</taxon>
        <taxon>asterids</taxon>
        <taxon>lamiids</taxon>
        <taxon>Lamiales</taxon>
        <taxon>Lamiaceae</taxon>
        <taxon>Nepetoideae</taxon>
        <taxon>Elsholtzieae</taxon>
        <taxon>Perilla</taxon>
    </lineage>
</organism>
<sequence>MYNGQEVNNGRACINFSTLKMDKVDGFCQELISVCCGCGMILASIDWPELSRYRAVFSTQAPTKETIKPDIFRLLVKGGGLREGQNSVIFQNEVNTVKKVCAFVCQNAKITFVVAQNRHHTRLFKTHDQNFDYTNVDPVPPILYASLAAERAHCCIAEAGKGDGLNPLLEVHPNLREKIFYC</sequence>
<dbReference type="AlphaFoldDB" id="A0AAD4PCS6"/>
<dbReference type="PROSITE" id="PS50822">
    <property type="entry name" value="PIWI"/>
    <property type="match status" value="1"/>
</dbReference>
<accession>A0AAD4PCS6</accession>
<keyword evidence="3" id="KW-1185">Reference proteome</keyword>
<proteinExistence type="predicted"/>
<feature type="domain" description="Piwi" evidence="1">
    <location>
        <begin position="73"/>
        <end position="124"/>
    </location>
</feature>
<dbReference type="GO" id="GO:0003676">
    <property type="term" value="F:nucleic acid binding"/>
    <property type="evidence" value="ECO:0007669"/>
    <property type="project" value="InterPro"/>
</dbReference>
<dbReference type="PANTHER" id="PTHR22891">
    <property type="entry name" value="EUKARYOTIC TRANSLATION INITIATION FACTOR 2C"/>
    <property type="match status" value="1"/>
</dbReference>
<comment type="caution">
    <text evidence="2">The sequence shown here is derived from an EMBL/GenBank/DDBJ whole genome shotgun (WGS) entry which is preliminary data.</text>
</comment>
<dbReference type="Proteomes" id="UP001190926">
    <property type="component" value="Unassembled WGS sequence"/>
</dbReference>
<dbReference type="EMBL" id="SDAM02000050">
    <property type="protein sequence ID" value="KAH6834430.1"/>
    <property type="molecule type" value="Genomic_DNA"/>
</dbReference>
<dbReference type="InterPro" id="IPR003165">
    <property type="entry name" value="Piwi"/>
</dbReference>
<protein>
    <recommendedName>
        <fullName evidence="1">Piwi domain-containing protein</fullName>
    </recommendedName>
</protein>
<dbReference type="InterPro" id="IPR036397">
    <property type="entry name" value="RNaseH_sf"/>
</dbReference>
<reference evidence="2 3" key="1">
    <citation type="journal article" date="2021" name="Nat. Commun.">
        <title>Incipient diploidization of the medicinal plant Perilla within 10,000 years.</title>
        <authorList>
            <person name="Zhang Y."/>
            <person name="Shen Q."/>
            <person name="Leng L."/>
            <person name="Zhang D."/>
            <person name="Chen S."/>
            <person name="Shi Y."/>
            <person name="Ning Z."/>
            <person name="Chen S."/>
        </authorList>
    </citation>
    <scope>NUCLEOTIDE SEQUENCE [LARGE SCALE GENOMIC DNA]</scope>
    <source>
        <strain evidence="3">cv. PC099</strain>
    </source>
</reference>